<protein>
    <recommendedName>
        <fullName evidence="4">Aspartate/glutamate leucyltransferase</fullName>
        <ecNumber evidence="4">2.3.2.29</ecNumber>
    </recommendedName>
</protein>
<evidence type="ECO:0000256" key="3">
    <source>
        <dbReference type="ARBA" id="ARBA00023315"/>
    </source>
</evidence>
<dbReference type="GO" id="GO:0008914">
    <property type="term" value="F:leucyl-tRNA--protein transferase activity"/>
    <property type="evidence" value="ECO:0007669"/>
    <property type="project" value="UniProtKB-UniRule"/>
</dbReference>
<keyword evidence="8" id="KW-1185">Reference proteome</keyword>
<comment type="subcellular location">
    <subcellularLocation>
        <location evidence="4">Cytoplasm</location>
    </subcellularLocation>
</comment>
<dbReference type="STRING" id="56804.BAE46_08130"/>
<dbReference type="eggNOG" id="COG2935">
    <property type="taxonomic scope" value="Bacteria"/>
</dbReference>
<evidence type="ECO:0000256" key="2">
    <source>
        <dbReference type="ARBA" id="ARBA00022679"/>
    </source>
</evidence>
<dbReference type="SUPFAM" id="SSF55729">
    <property type="entry name" value="Acyl-CoA N-acyltransferases (Nat)"/>
    <property type="match status" value="1"/>
</dbReference>
<comment type="catalytic activity">
    <reaction evidence="4">
        <text>N-terminal L-glutamyl-[protein] + L-leucyl-tRNA(Leu) = N-terminal L-leucyl-L-glutamyl-[protein] + tRNA(Leu) + H(+)</text>
        <dbReference type="Rhea" id="RHEA:50412"/>
        <dbReference type="Rhea" id="RHEA-COMP:9613"/>
        <dbReference type="Rhea" id="RHEA-COMP:9622"/>
        <dbReference type="Rhea" id="RHEA-COMP:12664"/>
        <dbReference type="Rhea" id="RHEA-COMP:12668"/>
        <dbReference type="ChEBI" id="CHEBI:15378"/>
        <dbReference type="ChEBI" id="CHEBI:64721"/>
        <dbReference type="ChEBI" id="CHEBI:78442"/>
        <dbReference type="ChEBI" id="CHEBI:78494"/>
        <dbReference type="ChEBI" id="CHEBI:133041"/>
        <dbReference type="EC" id="2.3.2.29"/>
    </reaction>
</comment>
<dbReference type="OrthoDB" id="9782022at2"/>
<accession>H5T8Z6</accession>
<dbReference type="NCBIfam" id="NF002342">
    <property type="entry name" value="PRK01305.1-3"/>
    <property type="match status" value="1"/>
</dbReference>
<comment type="function">
    <text evidence="4">Functions in the N-end rule pathway of protein degradation where it conjugates Leu from its aminoacyl-tRNA to the N-termini of proteins containing an N-terminal aspartate or glutamate.</text>
</comment>
<dbReference type="EC" id="2.3.2.29" evidence="4"/>
<comment type="catalytic activity">
    <reaction evidence="4">
        <text>N-terminal L-aspartyl-[protein] + L-leucyl-tRNA(Leu) = N-terminal L-leucyl-L-aspartyl-[protein] + tRNA(Leu) + H(+)</text>
        <dbReference type="Rhea" id="RHEA:50420"/>
        <dbReference type="Rhea" id="RHEA-COMP:9613"/>
        <dbReference type="Rhea" id="RHEA-COMP:9622"/>
        <dbReference type="Rhea" id="RHEA-COMP:12669"/>
        <dbReference type="Rhea" id="RHEA-COMP:12674"/>
        <dbReference type="ChEBI" id="CHEBI:15378"/>
        <dbReference type="ChEBI" id="CHEBI:64720"/>
        <dbReference type="ChEBI" id="CHEBI:78442"/>
        <dbReference type="ChEBI" id="CHEBI:78494"/>
        <dbReference type="ChEBI" id="CHEBI:133042"/>
        <dbReference type="EC" id="2.3.2.29"/>
    </reaction>
</comment>
<evidence type="ECO:0000256" key="4">
    <source>
        <dbReference type="HAMAP-Rule" id="MF_00689"/>
    </source>
</evidence>
<dbReference type="PANTHER" id="PTHR21367">
    <property type="entry name" value="ARGININE-TRNA-PROTEIN TRANSFERASE 1"/>
    <property type="match status" value="1"/>
</dbReference>
<dbReference type="Pfam" id="PF04377">
    <property type="entry name" value="ATE_C"/>
    <property type="match status" value="1"/>
</dbReference>
<dbReference type="Proteomes" id="UP000053586">
    <property type="component" value="Unassembled WGS sequence"/>
</dbReference>
<reference evidence="7 8" key="1">
    <citation type="journal article" date="2012" name="J. Bacteriol.">
        <title>Genome sequence of proteorhodopsin-containing sea ice bacterium Glaciecola punicea ACAM 611T.</title>
        <authorList>
            <person name="Qin Q.-L."/>
            <person name="Xie B.-B."/>
            <person name="Shu Y.-L."/>
            <person name="Rong J.-C."/>
            <person name="Zhao D.-L."/>
            <person name="Zhang X.-Y."/>
            <person name="Chen X.-L."/>
            <person name="Zhou B.-C."/>
            <person name="Zhanga Y.-Z."/>
        </authorList>
    </citation>
    <scope>NUCLEOTIDE SEQUENCE [LARGE SCALE GENOMIC DNA]</scope>
    <source>
        <strain evidence="7 8">ACAM 611</strain>
    </source>
</reference>
<dbReference type="InterPro" id="IPR017138">
    <property type="entry name" value="Asp_Glu_LeuTrfase"/>
</dbReference>
<name>H5T8Z6_9ALTE</name>
<evidence type="ECO:0000259" key="6">
    <source>
        <dbReference type="Pfam" id="PF04377"/>
    </source>
</evidence>
<dbReference type="PIRSF" id="PIRSF037208">
    <property type="entry name" value="ATE_pro_prd"/>
    <property type="match status" value="1"/>
</dbReference>
<dbReference type="InterPro" id="IPR016181">
    <property type="entry name" value="Acyl_CoA_acyltransferase"/>
</dbReference>
<dbReference type="NCBIfam" id="NF002341">
    <property type="entry name" value="PRK01305.1-1"/>
    <property type="match status" value="1"/>
</dbReference>
<evidence type="ECO:0000259" key="5">
    <source>
        <dbReference type="Pfam" id="PF04376"/>
    </source>
</evidence>
<dbReference type="InterPro" id="IPR030700">
    <property type="entry name" value="N-end_Aminoacyl_Trfase"/>
</dbReference>
<dbReference type="EMBL" id="BAET01000007">
    <property type="protein sequence ID" value="GAB54773.1"/>
    <property type="molecule type" value="Genomic_DNA"/>
</dbReference>
<dbReference type="PANTHER" id="PTHR21367:SF1">
    <property type="entry name" value="ARGINYL-TRNA--PROTEIN TRANSFERASE 1"/>
    <property type="match status" value="1"/>
</dbReference>
<proteinExistence type="inferred from homology"/>
<dbReference type="NCBIfam" id="NF002346">
    <property type="entry name" value="PRK01305.2-3"/>
    <property type="match status" value="1"/>
</dbReference>
<organism evidence="7 8">
    <name type="scientific">Glaciecola punicea ACAM 611</name>
    <dbReference type="NCBI Taxonomy" id="1121923"/>
    <lineage>
        <taxon>Bacteria</taxon>
        <taxon>Pseudomonadati</taxon>
        <taxon>Pseudomonadota</taxon>
        <taxon>Gammaproteobacteria</taxon>
        <taxon>Alteromonadales</taxon>
        <taxon>Alteromonadaceae</taxon>
        <taxon>Glaciecola</taxon>
    </lineage>
</organism>
<keyword evidence="2 4" id="KW-0808">Transferase</keyword>
<comment type="similarity">
    <text evidence="4">Belongs to the R-transferase family. Bpt subfamily.</text>
</comment>
<evidence type="ECO:0000313" key="7">
    <source>
        <dbReference type="EMBL" id="GAB54773.1"/>
    </source>
</evidence>
<feature type="domain" description="N-end rule aminoacyl transferase C-terminal" evidence="6">
    <location>
        <begin position="99"/>
        <end position="218"/>
    </location>
</feature>
<evidence type="ECO:0000313" key="8">
    <source>
        <dbReference type="Proteomes" id="UP000053586"/>
    </source>
</evidence>
<dbReference type="AlphaFoldDB" id="H5T8Z6"/>
<dbReference type="InterPro" id="IPR007471">
    <property type="entry name" value="N-end_Aminoacyl_Trfase_N"/>
</dbReference>
<gene>
    <name evidence="4" type="primary">bpt</name>
    <name evidence="7" type="ORF">GPUN_0633</name>
</gene>
<keyword evidence="3 4" id="KW-0012">Acyltransferase</keyword>
<sequence>MKFGVTQSFECSYIANRQEQLLVCMEDPTDLYNNYPLLIQAGFRRSGEQLYRPNCKTCTACESLRVPVADFTASRSQKRVVNKNKNVVIKVLEGERDDYYSLYEKYINIAHKDGAMFPPSYEQYRSFVHCHWQSPIFIEGRIDGKLVGVAVTDKLTSGLSALYTFFDPNMGKQSLGTYFILQQIKLCQELELQYLYLGYQIDECNKMNYKNKFYPHERHQQNKWLKYDSKYPISE</sequence>
<dbReference type="NCBIfam" id="NF002345">
    <property type="entry name" value="PRK01305.2-2"/>
    <property type="match status" value="1"/>
</dbReference>
<dbReference type="GO" id="GO:0005737">
    <property type="term" value="C:cytoplasm"/>
    <property type="evidence" value="ECO:0007669"/>
    <property type="project" value="UniProtKB-SubCell"/>
</dbReference>
<comment type="caution">
    <text evidence="7">The sequence shown here is derived from an EMBL/GenBank/DDBJ whole genome shotgun (WGS) entry which is preliminary data.</text>
</comment>
<keyword evidence="1 4" id="KW-0963">Cytoplasm</keyword>
<dbReference type="GO" id="GO:0004057">
    <property type="term" value="F:arginyl-tRNA--protein transferase activity"/>
    <property type="evidence" value="ECO:0007669"/>
    <property type="project" value="InterPro"/>
</dbReference>
<dbReference type="Pfam" id="PF04376">
    <property type="entry name" value="ATE_N"/>
    <property type="match status" value="1"/>
</dbReference>
<dbReference type="RefSeq" id="WP_006003274.1">
    <property type="nucleotide sequence ID" value="NZ_BAET01000007.1"/>
</dbReference>
<feature type="domain" description="N-end aminoacyl transferase N-terminal" evidence="5">
    <location>
        <begin position="10"/>
        <end position="79"/>
    </location>
</feature>
<dbReference type="HAMAP" id="MF_00689">
    <property type="entry name" value="Bpt"/>
    <property type="match status" value="1"/>
</dbReference>
<dbReference type="InterPro" id="IPR007472">
    <property type="entry name" value="N-end_Aminoacyl_Trfase_C"/>
</dbReference>
<evidence type="ECO:0000256" key="1">
    <source>
        <dbReference type="ARBA" id="ARBA00022490"/>
    </source>
</evidence>
<dbReference type="GO" id="GO:0071596">
    <property type="term" value="P:ubiquitin-dependent protein catabolic process via the N-end rule pathway"/>
    <property type="evidence" value="ECO:0007669"/>
    <property type="project" value="InterPro"/>
</dbReference>
<reference evidence="7 8" key="2">
    <citation type="journal article" date="2017" name="Antonie Van Leeuwenhoek">
        <title>Rhizobium rhizosphaerae sp. nov., a novel species isolated from rice rhizosphere.</title>
        <authorList>
            <person name="Zhao J.J."/>
            <person name="Zhang J."/>
            <person name="Zhang R.J."/>
            <person name="Zhang C.W."/>
            <person name="Yin H.Q."/>
            <person name="Zhang X.X."/>
        </authorList>
    </citation>
    <scope>NUCLEOTIDE SEQUENCE [LARGE SCALE GENOMIC DNA]</scope>
    <source>
        <strain evidence="7 8">ACAM 611</strain>
    </source>
</reference>